<dbReference type="InterPro" id="IPR027417">
    <property type="entry name" value="P-loop_NTPase"/>
</dbReference>
<evidence type="ECO:0000313" key="2">
    <source>
        <dbReference type="EMBL" id="GIL51222.1"/>
    </source>
</evidence>
<evidence type="ECO:0000313" key="3">
    <source>
        <dbReference type="Proteomes" id="UP000747399"/>
    </source>
</evidence>
<feature type="domain" description="UvrD-like helicase C-terminal" evidence="1">
    <location>
        <begin position="64"/>
        <end position="102"/>
    </location>
</feature>
<dbReference type="AlphaFoldDB" id="A0A8J4B4F5"/>
<dbReference type="PANTHER" id="PTHR47642:SF5">
    <property type="entry name" value="ATP-DEPENDENT DNA HELICASE"/>
    <property type="match status" value="1"/>
</dbReference>
<reference evidence="2" key="1">
    <citation type="journal article" date="2021" name="Proc. Natl. Acad. Sci. U.S.A.">
        <title>Three genomes in the algal genus Volvox reveal the fate of a haploid sex-determining region after a transition to homothallism.</title>
        <authorList>
            <person name="Yamamoto K."/>
            <person name="Hamaji T."/>
            <person name="Kawai-Toyooka H."/>
            <person name="Matsuzaki R."/>
            <person name="Takahashi F."/>
            <person name="Nishimura Y."/>
            <person name="Kawachi M."/>
            <person name="Noguchi H."/>
            <person name="Minakuchi Y."/>
            <person name="Umen J.G."/>
            <person name="Toyoda A."/>
            <person name="Nozaki H."/>
        </authorList>
    </citation>
    <scope>NUCLEOTIDE SEQUENCE</scope>
    <source>
        <strain evidence="2">NIES-3780</strain>
    </source>
</reference>
<accession>A0A8J4B4F5</accession>
<evidence type="ECO:0000259" key="1">
    <source>
        <dbReference type="Pfam" id="PF13538"/>
    </source>
</evidence>
<protein>
    <recommendedName>
        <fullName evidence="1">UvrD-like helicase C-terminal domain-containing protein</fullName>
    </recommendedName>
</protein>
<dbReference type="CDD" id="cd18809">
    <property type="entry name" value="SF1_C_RecD"/>
    <property type="match status" value="1"/>
</dbReference>
<dbReference type="InterPro" id="IPR051055">
    <property type="entry name" value="PIF1_helicase"/>
</dbReference>
<feature type="non-terminal residue" evidence="2">
    <location>
        <position position="1"/>
    </location>
</feature>
<keyword evidence="3" id="KW-1185">Reference proteome</keyword>
<proteinExistence type="predicted"/>
<dbReference type="Gene3D" id="3.40.50.300">
    <property type="entry name" value="P-loop containing nucleotide triphosphate hydrolases"/>
    <property type="match status" value="1"/>
</dbReference>
<dbReference type="Proteomes" id="UP000747399">
    <property type="component" value="Unassembled WGS sequence"/>
</dbReference>
<dbReference type="Pfam" id="PF13538">
    <property type="entry name" value="UvrD_C_2"/>
    <property type="match status" value="1"/>
</dbReference>
<organism evidence="2 3">
    <name type="scientific">Volvox africanus</name>
    <dbReference type="NCBI Taxonomy" id="51714"/>
    <lineage>
        <taxon>Eukaryota</taxon>
        <taxon>Viridiplantae</taxon>
        <taxon>Chlorophyta</taxon>
        <taxon>core chlorophytes</taxon>
        <taxon>Chlorophyceae</taxon>
        <taxon>CS clade</taxon>
        <taxon>Chlamydomonadales</taxon>
        <taxon>Volvocaceae</taxon>
        <taxon>Volvox</taxon>
    </lineage>
</organism>
<gene>
    <name evidence="2" type="ORF">Vafri_7293</name>
</gene>
<dbReference type="SUPFAM" id="SSF52540">
    <property type="entry name" value="P-loop containing nucleoside triphosphate hydrolases"/>
    <property type="match status" value="1"/>
</dbReference>
<dbReference type="EMBL" id="BNCO01000010">
    <property type="protein sequence ID" value="GIL51222.1"/>
    <property type="molecule type" value="Genomic_DNA"/>
</dbReference>
<comment type="caution">
    <text evidence="2">The sequence shown here is derived from an EMBL/GenBank/DDBJ whole genome shotgun (WGS) entry which is preliminary data.</text>
</comment>
<dbReference type="PANTHER" id="PTHR47642">
    <property type="entry name" value="ATP-DEPENDENT DNA HELICASE"/>
    <property type="match status" value="1"/>
</dbReference>
<name>A0A8J4B4F5_9CHLO</name>
<sequence>FTRALTHVHFFPPRDPHSWLSVSGLLVPRIQFSNGQKVLVGPTTYPVMVPNFGVVVRVQMPLKLAWALTVHKSQGMTLDKVVVNLTNFFSHGMLYTALSRARGLEGLQVIGDTDRKLDSRVTEWWQIVQSGRTYDPTKKTTPDPVWCWKDPCQAIAGFPQNDAAKV</sequence>
<dbReference type="InterPro" id="IPR027785">
    <property type="entry name" value="UvrD-like_helicase_C"/>
</dbReference>